<evidence type="ECO:0000256" key="2">
    <source>
        <dbReference type="SAM" id="SignalP"/>
    </source>
</evidence>
<proteinExistence type="predicted"/>
<feature type="chain" id="PRO_5030099185" evidence="2">
    <location>
        <begin position="26"/>
        <end position="327"/>
    </location>
</feature>
<dbReference type="PIRSF" id="PIRSF006470">
    <property type="entry name" value="DctB"/>
    <property type="match status" value="1"/>
</dbReference>
<dbReference type="GO" id="GO:0030246">
    <property type="term" value="F:carbohydrate binding"/>
    <property type="evidence" value="ECO:0007669"/>
    <property type="project" value="TreeGrafter"/>
</dbReference>
<dbReference type="InterPro" id="IPR038404">
    <property type="entry name" value="TRAP_DctP_sf"/>
</dbReference>
<feature type="signal peptide" evidence="2">
    <location>
        <begin position="1"/>
        <end position="25"/>
    </location>
</feature>
<dbReference type="GO" id="GO:0055085">
    <property type="term" value="P:transmembrane transport"/>
    <property type="evidence" value="ECO:0007669"/>
    <property type="project" value="InterPro"/>
</dbReference>
<organism evidence="3 4">
    <name type="scientific">Lonepinella koalarum</name>
    <dbReference type="NCBI Taxonomy" id="53417"/>
    <lineage>
        <taxon>Bacteria</taxon>
        <taxon>Pseudomonadati</taxon>
        <taxon>Pseudomonadota</taxon>
        <taxon>Gammaproteobacteria</taxon>
        <taxon>Pasteurellales</taxon>
        <taxon>Pasteurellaceae</taxon>
        <taxon>Lonepinella</taxon>
    </lineage>
</organism>
<protein>
    <submittedName>
        <fullName evidence="3">Tripartite ATP-independent transporter DctP family solute receptor</fullName>
    </submittedName>
</protein>
<dbReference type="InterPro" id="IPR004682">
    <property type="entry name" value="TRAP_DctP"/>
</dbReference>
<dbReference type="SUPFAM" id="SSF53850">
    <property type="entry name" value="Periplasmic binding protein-like II"/>
    <property type="match status" value="1"/>
</dbReference>
<sequence>MKLKKFILSSLCVAMPVLLSTNAMAKVTLKLAHNLEQSHVVHQALAQMAKEVQEKSNGDLNIRIYPSGQMGGPRETIELIQNDALDMTKASASEMESFVKEFAVFSCPYLFDDEEHFKKVLFGPVGKEIADKTQNSGFNVIASYVAGTRSFYAKKPIHSPADMKGMKIRVVSTPTTNKLIELLNGSPAPIPFGEVYTALQQGVIDGAENNIPSYNQTRHSEVAKYYIEDQHTSVPDYLIVSSKTWNKLDDNQRKILQEAAKHSEEYQQKLWDEEVARSRAEAEKTGTTFIQVDKKPFRDALQPLYEDFAKDPNLAKIIESIKSQGNK</sequence>
<keyword evidence="1 2" id="KW-0732">Signal</keyword>
<comment type="caution">
    <text evidence="3">The sequence shown here is derived from an EMBL/GenBank/DDBJ whole genome shotgun (WGS) entry which is preliminary data.</text>
</comment>
<dbReference type="PANTHER" id="PTHR33376:SF2">
    <property type="entry name" value="DICARBOXYLATE-BINDING PERIPLASMIC PROTEIN"/>
    <property type="match status" value="1"/>
</dbReference>
<dbReference type="NCBIfam" id="NF037995">
    <property type="entry name" value="TRAP_S1"/>
    <property type="match status" value="1"/>
</dbReference>
<dbReference type="NCBIfam" id="TIGR00787">
    <property type="entry name" value="dctP"/>
    <property type="match status" value="1"/>
</dbReference>
<keyword evidence="3" id="KW-0675">Receptor</keyword>
<accession>A0A4R1L2N9</accession>
<dbReference type="PANTHER" id="PTHR33376">
    <property type="match status" value="1"/>
</dbReference>
<dbReference type="Proteomes" id="UP000295496">
    <property type="component" value="Unassembled WGS sequence"/>
</dbReference>
<dbReference type="InterPro" id="IPR018389">
    <property type="entry name" value="DctP_fam"/>
</dbReference>
<dbReference type="AlphaFoldDB" id="A0A4R1L2N9"/>
<dbReference type="CDD" id="cd13671">
    <property type="entry name" value="PBP2_TRAP_SBP_like_3"/>
    <property type="match status" value="1"/>
</dbReference>
<dbReference type="GO" id="GO:0030288">
    <property type="term" value="C:outer membrane-bounded periplasmic space"/>
    <property type="evidence" value="ECO:0007669"/>
    <property type="project" value="InterPro"/>
</dbReference>
<dbReference type="EMBL" id="SMGJ01000001">
    <property type="protein sequence ID" value="TCK71367.1"/>
    <property type="molecule type" value="Genomic_DNA"/>
</dbReference>
<dbReference type="Pfam" id="PF03480">
    <property type="entry name" value="DctP"/>
    <property type="match status" value="1"/>
</dbReference>
<name>A0A4R1L2N9_9PAST</name>
<gene>
    <name evidence="3" type="ORF">EV692_0437</name>
</gene>
<keyword evidence="4" id="KW-1185">Reference proteome</keyword>
<evidence type="ECO:0000313" key="3">
    <source>
        <dbReference type="EMBL" id="TCK71367.1"/>
    </source>
</evidence>
<evidence type="ECO:0000256" key="1">
    <source>
        <dbReference type="ARBA" id="ARBA00022729"/>
    </source>
</evidence>
<evidence type="ECO:0000313" key="4">
    <source>
        <dbReference type="Proteomes" id="UP000295496"/>
    </source>
</evidence>
<dbReference type="RefSeq" id="WP_132300076.1">
    <property type="nucleotide sequence ID" value="NZ_CP170642.1"/>
</dbReference>
<reference evidence="3 4" key="1">
    <citation type="submission" date="2019-03" db="EMBL/GenBank/DDBJ databases">
        <title>Genomic Encyclopedia of Type Strains, Phase IV (KMG-IV): sequencing the most valuable type-strain genomes for metagenomic binning, comparative biology and taxonomic classification.</title>
        <authorList>
            <person name="Goeker M."/>
        </authorList>
    </citation>
    <scope>NUCLEOTIDE SEQUENCE [LARGE SCALE GENOMIC DNA]</scope>
    <source>
        <strain evidence="3 4">DSM 10053</strain>
    </source>
</reference>
<dbReference type="Gene3D" id="3.40.190.170">
    <property type="entry name" value="Bacterial extracellular solute-binding protein, family 7"/>
    <property type="match status" value="1"/>
</dbReference>